<dbReference type="InterPro" id="IPR009057">
    <property type="entry name" value="Homeodomain-like_sf"/>
</dbReference>
<reference evidence="7 8" key="1">
    <citation type="submission" date="2020-08" db="EMBL/GenBank/DDBJ databases">
        <title>Genomic Encyclopedia of Type Strains, Phase IV (KMG-IV): sequencing the most valuable type-strain genomes for metagenomic binning, comparative biology and taxonomic classification.</title>
        <authorList>
            <person name="Goeker M."/>
        </authorList>
    </citation>
    <scope>NUCLEOTIDE SEQUENCE [LARGE SCALE GENOMIC DNA]</scope>
    <source>
        <strain evidence="7 8">DSM 45615</strain>
    </source>
</reference>
<evidence type="ECO:0000256" key="5">
    <source>
        <dbReference type="SAM" id="MobiDB-lite"/>
    </source>
</evidence>
<comment type="caution">
    <text evidence="7">The sequence shown here is derived from an EMBL/GenBank/DDBJ whole genome shotgun (WGS) entry which is preliminary data.</text>
</comment>
<evidence type="ECO:0000256" key="4">
    <source>
        <dbReference type="PROSITE-ProRule" id="PRU00335"/>
    </source>
</evidence>
<evidence type="ECO:0000256" key="1">
    <source>
        <dbReference type="ARBA" id="ARBA00023015"/>
    </source>
</evidence>
<dbReference type="SUPFAM" id="SSF46689">
    <property type="entry name" value="Homeodomain-like"/>
    <property type="match status" value="1"/>
</dbReference>
<sequence>MNLQTGATIRELAAGGADAATAPPLTRRTRKRNERRDRVFQAAIALFVERGFEETSMDDIAARSGLARTTVFNHFPRKVLFLEEWTLRRRQRAARSFGDADLAGRPVRELLGGYLAALAELNHETRAETSAILPPTLQNTDVFVAHPLARDLADLVVEAGARLRPPADPHRVGRLLALGYFSAVMRWIETEPAPFDLGEELAALLGTVLDGALAP</sequence>
<evidence type="ECO:0000259" key="6">
    <source>
        <dbReference type="PROSITE" id="PS50977"/>
    </source>
</evidence>
<dbReference type="PANTHER" id="PTHR30055:SF234">
    <property type="entry name" value="HTH-TYPE TRANSCRIPTIONAL REGULATOR BETI"/>
    <property type="match status" value="1"/>
</dbReference>
<dbReference type="Proteomes" id="UP000578449">
    <property type="component" value="Unassembled WGS sequence"/>
</dbReference>
<dbReference type="Gene3D" id="1.10.357.10">
    <property type="entry name" value="Tetracycline Repressor, domain 2"/>
    <property type="match status" value="1"/>
</dbReference>
<name>A0A840P4B7_9ACTN</name>
<protein>
    <submittedName>
        <fullName evidence="7">AcrR family transcriptional regulator</fullName>
    </submittedName>
</protein>
<dbReference type="RefSeq" id="WP_185053074.1">
    <property type="nucleotide sequence ID" value="NZ_BAABIX010000017.1"/>
</dbReference>
<evidence type="ECO:0000256" key="3">
    <source>
        <dbReference type="ARBA" id="ARBA00023163"/>
    </source>
</evidence>
<dbReference type="EMBL" id="JACHGN010000013">
    <property type="protein sequence ID" value="MBB5136144.1"/>
    <property type="molecule type" value="Genomic_DNA"/>
</dbReference>
<evidence type="ECO:0000313" key="8">
    <source>
        <dbReference type="Proteomes" id="UP000578449"/>
    </source>
</evidence>
<dbReference type="AlphaFoldDB" id="A0A840P4B7"/>
<feature type="DNA-binding region" description="H-T-H motif" evidence="4">
    <location>
        <begin position="56"/>
        <end position="75"/>
    </location>
</feature>
<dbReference type="PANTHER" id="PTHR30055">
    <property type="entry name" value="HTH-TYPE TRANSCRIPTIONAL REGULATOR RUTR"/>
    <property type="match status" value="1"/>
</dbReference>
<gene>
    <name evidence="7" type="ORF">HNP84_005888</name>
</gene>
<proteinExistence type="predicted"/>
<dbReference type="PROSITE" id="PS50977">
    <property type="entry name" value="HTH_TETR_2"/>
    <property type="match status" value="1"/>
</dbReference>
<keyword evidence="8" id="KW-1185">Reference proteome</keyword>
<feature type="domain" description="HTH tetR-type" evidence="6">
    <location>
        <begin position="33"/>
        <end position="93"/>
    </location>
</feature>
<feature type="region of interest" description="Disordered" evidence="5">
    <location>
        <begin position="14"/>
        <end position="33"/>
    </location>
</feature>
<dbReference type="GO" id="GO:0003700">
    <property type="term" value="F:DNA-binding transcription factor activity"/>
    <property type="evidence" value="ECO:0007669"/>
    <property type="project" value="TreeGrafter"/>
</dbReference>
<keyword evidence="2 4" id="KW-0238">DNA-binding</keyword>
<dbReference type="InterPro" id="IPR050109">
    <property type="entry name" value="HTH-type_TetR-like_transc_reg"/>
</dbReference>
<keyword evidence="3" id="KW-0804">Transcription</keyword>
<accession>A0A840P4B7</accession>
<evidence type="ECO:0000256" key="2">
    <source>
        <dbReference type="ARBA" id="ARBA00023125"/>
    </source>
</evidence>
<organism evidence="7 8">
    <name type="scientific">Thermocatellispora tengchongensis</name>
    <dbReference type="NCBI Taxonomy" id="1073253"/>
    <lineage>
        <taxon>Bacteria</taxon>
        <taxon>Bacillati</taxon>
        <taxon>Actinomycetota</taxon>
        <taxon>Actinomycetes</taxon>
        <taxon>Streptosporangiales</taxon>
        <taxon>Streptosporangiaceae</taxon>
        <taxon>Thermocatellispora</taxon>
    </lineage>
</organism>
<dbReference type="Pfam" id="PF00440">
    <property type="entry name" value="TetR_N"/>
    <property type="match status" value="1"/>
</dbReference>
<dbReference type="InterPro" id="IPR001647">
    <property type="entry name" value="HTH_TetR"/>
</dbReference>
<dbReference type="PRINTS" id="PR00455">
    <property type="entry name" value="HTHTETR"/>
</dbReference>
<dbReference type="GO" id="GO:0000976">
    <property type="term" value="F:transcription cis-regulatory region binding"/>
    <property type="evidence" value="ECO:0007669"/>
    <property type="project" value="TreeGrafter"/>
</dbReference>
<feature type="compositionally biased region" description="Low complexity" evidence="5">
    <location>
        <begin position="14"/>
        <end position="26"/>
    </location>
</feature>
<keyword evidence="1" id="KW-0805">Transcription regulation</keyword>
<evidence type="ECO:0000313" key="7">
    <source>
        <dbReference type="EMBL" id="MBB5136144.1"/>
    </source>
</evidence>